<accession>A0A942YL97</accession>
<dbReference type="RefSeq" id="WP_213108929.1">
    <property type="nucleotide sequence ID" value="NZ_JAGYPJ010000001.1"/>
</dbReference>
<sequence>MLQKHIDSLDHIQIPVKDVEESIEWYTNHLGFHLHGRPNHDQMAFLCLDQENDADNRPLFLLWKTNESTNIHFTKNVVQMPVLCFKTNDIHLLRDKLIEAKIQIASFTDEGWAYCMDFYDINGNLINVTEYN</sequence>
<dbReference type="InterPro" id="IPR029068">
    <property type="entry name" value="Glyas_Bleomycin-R_OHBP_Dase"/>
</dbReference>
<name>A0A942YL97_9BACI</name>
<keyword evidence="3" id="KW-1185">Reference proteome</keyword>
<dbReference type="InterPro" id="IPR037523">
    <property type="entry name" value="VOC_core"/>
</dbReference>
<proteinExistence type="predicted"/>
<dbReference type="SUPFAM" id="SSF54593">
    <property type="entry name" value="Glyoxalase/Bleomycin resistance protein/Dihydroxybiphenyl dioxygenase"/>
    <property type="match status" value="1"/>
</dbReference>
<dbReference type="Proteomes" id="UP000682713">
    <property type="component" value="Unassembled WGS sequence"/>
</dbReference>
<dbReference type="PROSITE" id="PS51819">
    <property type="entry name" value="VOC"/>
    <property type="match status" value="1"/>
</dbReference>
<gene>
    <name evidence="2" type="ORF">KHA93_00515</name>
</gene>
<evidence type="ECO:0000259" key="1">
    <source>
        <dbReference type="PROSITE" id="PS51819"/>
    </source>
</evidence>
<dbReference type="EMBL" id="JAGYPJ010000001">
    <property type="protein sequence ID" value="MBS4198141.1"/>
    <property type="molecule type" value="Genomic_DNA"/>
</dbReference>
<evidence type="ECO:0000313" key="3">
    <source>
        <dbReference type="Proteomes" id="UP000682713"/>
    </source>
</evidence>
<dbReference type="Gene3D" id="3.10.180.10">
    <property type="entry name" value="2,3-Dihydroxybiphenyl 1,2-Dioxygenase, domain 1"/>
    <property type="match status" value="1"/>
</dbReference>
<reference evidence="2 3" key="1">
    <citation type="submission" date="2021-05" db="EMBL/GenBank/DDBJ databases">
        <title>Novel Bacillus species.</title>
        <authorList>
            <person name="Liu G."/>
        </authorList>
    </citation>
    <scope>NUCLEOTIDE SEQUENCE [LARGE SCALE GENOMIC DNA]</scope>
    <source>
        <strain evidence="2 3">FJAT-49732</strain>
    </source>
</reference>
<evidence type="ECO:0000313" key="2">
    <source>
        <dbReference type="EMBL" id="MBS4198141.1"/>
    </source>
</evidence>
<organism evidence="2 3">
    <name type="scientific">Lederbergia citrisecunda</name>
    <dbReference type="NCBI Taxonomy" id="2833583"/>
    <lineage>
        <taxon>Bacteria</taxon>
        <taxon>Bacillati</taxon>
        <taxon>Bacillota</taxon>
        <taxon>Bacilli</taxon>
        <taxon>Bacillales</taxon>
        <taxon>Bacillaceae</taxon>
        <taxon>Lederbergia</taxon>
    </lineage>
</organism>
<dbReference type="CDD" id="cd06587">
    <property type="entry name" value="VOC"/>
    <property type="match status" value="1"/>
</dbReference>
<protein>
    <submittedName>
        <fullName evidence="2">VOC family protein</fullName>
    </submittedName>
</protein>
<feature type="domain" description="VOC" evidence="1">
    <location>
        <begin position="8"/>
        <end position="131"/>
    </location>
</feature>
<dbReference type="Pfam" id="PF00903">
    <property type="entry name" value="Glyoxalase"/>
    <property type="match status" value="1"/>
</dbReference>
<comment type="caution">
    <text evidence="2">The sequence shown here is derived from an EMBL/GenBank/DDBJ whole genome shotgun (WGS) entry which is preliminary data.</text>
</comment>
<dbReference type="InterPro" id="IPR004360">
    <property type="entry name" value="Glyas_Fos-R_dOase_dom"/>
</dbReference>
<dbReference type="AlphaFoldDB" id="A0A942YL97"/>